<gene>
    <name evidence="1" type="ORF">LARSCL_LOCUS4752</name>
</gene>
<organism evidence="1 2">
    <name type="scientific">Larinioides sclopetarius</name>
    <dbReference type="NCBI Taxonomy" id="280406"/>
    <lineage>
        <taxon>Eukaryota</taxon>
        <taxon>Metazoa</taxon>
        <taxon>Ecdysozoa</taxon>
        <taxon>Arthropoda</taxon>
        <taxon>Chelicerata</taxon>
        <taxon>Arachnida</taxon>
        <taxon>Araneae</taxon>
        <taxon>Araneomorphae</taxon>
        <taxon>Entelegynae</taxon>
        <taxon>Araneoidea</taxon>
        <taxon>Araneidae</taxon>
        <taxon>Larinioides</taxon>
    </lineage>
</organism>
<dbReference type="Proteomes" id="UP001497382">
    <property type="component" value="Unassembled WGS sequence"/>
</dbReference>
<dbReference type="EMBL" id="CAXIEN010000041">
    <property type="protein sequence ID" value="CAL1269476.1"/>
    <property type="molecule type" value="Genomic_DNA"/>
</dbReference>
<dbReference type="AlphaFoldDB" id="A0AAV1ZCK0"/>
<keyword evidence="2" id="KW-1185">Reference proteome</keyword>
<reference evidence="1 2" key="1">
    <citation type="submission" date="2024-04" db="EMBL/GenBank/DDBJ databases">
        <authorList>
            <person name="Rising A."/>
            <person name="Reimegard J."/>
            <person name="Sonavane S."/>
            <person name="Akerstrom W."/>
            <person name="Nylinder S."/>
            <person name="Hedman E."/>
            <person name="Kallberg Y."/>
        </authorList>
    </citation>
    <scope>NUCLEOTIDE SEQUENCE [LARGE SCALE GENOMIC DNA]</scope>
</reference>
<comment type="caution">
    <text evidence="1">The sequence shown here is derived from an EMBL/GenBank/DDBJ whole genome shotgun (WGS) entry which is preliminary data.</text>
</comment>
<evidence type="ECO:0000313" key="1">
    <source>
        <dbReference type="EMBL" id="CAL1269476.1"/>
    </source>
</evidence>
<evidence type="ECO:0000313" key="2">
    <source>
        <dbReference type="Proteomes" id="UP001497382"/>
    </source>
</evidence>
<protein>
    <submittedName>
        <fullName evidence="1">Uncharacterized protein</fullName>
    </submittedName>
</protein>
<proteinExistence type="predicted"/>
<accession>A0AAV1ZCK0</accession>
<sequence length="33" mass="3649">MLFFSLHTFSTLFKTVSSATFKFNANALGVFSS</sequence>
<name>A0AAV1ZCK0_9ARAC</name>